<evidence type="ECO:0000313" key="2">
    <source>
        <dbReference type="Proteomes" id="UP001642484"/>
    </source>
</evidence>
<dbReference type="PANTHER" id="PTHR31013:SF2">
    <property type="entry name" value="THAUMATIN-LIKE PROTEIN"/>
    <property type="match status" value="1"/>
</dbReference>
<organism evidence="1 2">
    <name type="scientific">Durusdinium trenchii</name>
    <dbReference type="NCBI Taxonomy" id="1381693"/>
    <lineage>
        <taxon>Eukaryota</taxon>
        <taxon>Sar</taxon>
        <taxon>Alveolata</taxon>
        <taxon>Dinophyceae</taxon>
        <taxon>Suessiales</taxon>
        <taxon>Symbiodiniaceae</taxon>
        <taxon>Durusdinium</taxon>
    </lineage>
</organism>
<gene>
    <name evidence="1" type="ORF">CCMP2556_LOCUS3173</name>
</gene>
<proteinExistence type="predicted"/>
<dbReference type="SUPFAM" id="SSF49870">
    <property type="entry name" value="Osmotin, thaumatin-like protein"/>
    <property type="match status" value="1"/>
</dbReference>
<keyword evidence="2" id="KW-1185">Reference proteome</keyword>
<dbReference type="PRINTS" id="PR00347">
    <property type="entry name" value="THAUMATIN"/>
</dbReference>
<dbReference type="InterPro" id="IPR001938">
    <property type="entry name" value="Thaumatin"/>
</dbReference>
<comment type="caution">
    <text evidence="1">The sequence shown here is derived from an EMBL/GenBank/DDBJ whole genome shotgun (WGS) entry which is preliminary data.</text>
</comment>
<dbReference type="InterPro" id="IPR037176">
    <property type="entry name" value="Osmotin/thaumatin-like_sf"/>
</dbReference>
<reference evidence="1 2" key="1">
    <citation type="submission" date="2024-02" db="EMBL/GenBank/DDBJ databases">
        <authorList>
            <person name="Chen Y."/>
            <person name="Shah S."/>
            <person name="Dougan E. K."/>
            <person name="Thang M."/>
            <person name="Chan C."/>
        </authorList>
    </citation>
    <scope>NUCLEOTIDE SEQUENCE [LARGE SCALE GENOMIC DNA]</scope>
</reference>
<dbReference type="Proteomes" id="UP001642484">
    <property type="component" value="Unassembled WGS sequence"/>
</dbReference>
<dbReference type="Gene3D" id="2.60.110.10">
    <property type="entry name" value="Thaumatin"/>
    <property type="match status" value="1"/>
</dbReference>
<dbReference type="EMBL" id="CAXAMN010001225">
    <property type="protein sequence ID" value="CAK8993254.1"/>
    <property type="molecule type" value="Genomic_DNA"/>
</dbReference>
<protein>
    <submittedName>
        <fullName evidence="1">Uncharacterized protein</fullName>
    </submittedName>
</protein>
<sequence>MAFSWKHLVALFTLLSVAVASTASNESKESSNQTSRSSNETIGINQTSGNSTGLLVKSMSRGSTLRVINGCNEPMWIAHCCNYKYRQNVKIEAGASHDFPAYAGLMGFRLWPKLRCNSDGNGCRIGQSGGKGQPCGTDGNWRCQAHIDTKFEASFGGRRDYFDMSLVDGYTLPFKLKLRGCSVKGGTFWDCSGLRSDVCPRGNREYYNGRLLGCHARGRPGRGSRSYIDLVHQRCPRTYAYDLDDKNPGSLRCPTTRGRGAEVFNRVIDVII</sequence>
<dbReference type="SMART" id="SM00205">
    <property type="entry name" value="THN"/>
    <property type="match status" value="1"/>
</dbReference>
<name>A0ABP0HSP3_9DINO</name>
<dbReference type="PROSITE" id="PS51367">
    <property type="entry name" value="THAUMATIN_2"/>
    <property type="match status" value="1"/>
</dbReference>
<evidence type="ECO:0000313" key="1">
    <source>
        <dbReference type="EMBL" id="CAK8993254.1"/>
    </source>
</evidence>
<accession>A0ABP0HSP3</accession>
<dbReference type="Pfam" id="PF00314">
    <property type="entry name" value="Thaumatin"/>
    <property type="match status" value="1"/>
</dbReference>
<dbReference type="PANTHER" id="PTHR31013">
    <property type="entry name" value="THAUMATIN FAMILY PROTEIN-RELATED"/>
    <property type="match status" value="1"/>
</dbReference>